<proteinExistence type="predicted"/>
<keyword evidence="1" id="KW-1133">Transmembrane helix</keyword>
<name>A0A8D0XW24_PIG</name>
<dbReference type="PANTHER" id="PTHR46492">
    <property type="entry name" value="DYNEIN ASSEMBLY FACTOR 4, AXONEMAL"/>
    <property type="match status" value="1"/>
</dbReference>
<dbReference type="Ensembl" id="ENSSSCT00055043067.1">
    <property type="protein sequence ID" value="ENSSSCP00055034260.1"/>
    <property type="gene ID" value="ENSSSCG00055021939.1"/>
</dbReference>
<dbReference type="Ensembl" id="ENSSSCT00060036397.1">
    <property type="protein sequence ID" value="ENSSSCP00060015495.1"/>
    <property type="gene ID" value="ENSSSCG00060026871.1"/>
</dbReference>
<dbReference type="AlphaFoldDB" id="A0A8D0XW24"/>
<dbReference type="Proteomes" id="UP000694723">
    <property type="component" value="Unplaced"/>
</dbReference>
<dbReference type="InterPro" id="IPR052004">
    <property type="entry name" value="Dynein_assembly_factor_4"/>
</dbReference>
<dbReference type="Proteomes" id="UP000694570">
    <property type="component" value="Unplaced"/>
</dbReference>
<dbReference type="PANTHER" id="PTHR46492:SF1">
    <property type="entry name" value="DYNEIN AXONEMAL ASSEMBLY FACTOR 4"/>
    <property type="match status" value="1"/>
</dbReference>
<keyword evidence="1" id="KW-0472">Membrane</keyword>
<reference evidence="2" key="1">
    <citation type="submission" date="2025-05" db="UniProtKB">
        <authorList>
            <consortium name="Ensembl"/>
        </authorList>
    </citation>
    <scope>IDENTIFICATION</scope>
</reference>
<dbReference type="Proteomes" id="UP000694724">
    <property type="component" value="Unplaced"/>
</dbReference>
<organism evidence="2 3">
    <name type="scientific">Sus scrofa</name>
    <name type="common">Pig</name>
    <dbReference type="NCBI Taxonomy" id="9823"/>
    <lineage>
        <taxon>Eukaryota</taxon>
        <taxon>Metazoa</taxon>
        <taxon>Chordata</taxon>
        <taxon>Craniata</taxon>
        <taxon>Vertebrata</taxon>
        <taxon>Euteleostomi</taxon>
        <taxon>Mammalia</taxon>
        <taxon>Eutheria</taxon>
        <taxon>Laurasiatheria</taxon>
        <taxon>Artiodactyla</taxon>
        <taxon>Suina</taxon>
        <taxon>Suidae</taxon>
        <taxon>Sus</taxon>
    </lineage>
</organism>
<dbReference type="InterPro" id="IPR008978">
    <property type="entry name" value="HSP20-like_chaperone"/>
</dbReference>
<evidence type="ECO:0000313" key="3">
    <source>
        <dbReference type="Proteomes" id="UP000694570"/>
    </source>
</evidence>
<evidence type="ECO:0000256" key="1">
    <source>
        <dbReference type="SAM" id="Phobius"/>
    </source>
</evidence>
<accession>A0A8D0XW24</accession>
<keyword evidence="1" id="KW-0812">Transmembrane</keyword>
<sequence length="93" mass="10837">MPLQVNDYTWQQTETAVFISVPLRGVSVRDADVFCTENYLKTMRAVKPRLEMILFFSPYTKKKRPCGRPFLCQVVSLLLKNVQLVAIFIFYTI</sequence>
<protein>
    <submittedName>
        <fullName evidence="2">Uncharacterized protein</fullName>
    </submittedName>
</protein>
<dbReference type="Ensembl" id="ENSSSCT00030092688.1">
    <property type="protein sequence ID" value="ENSSSCP00030042645.1"/>
    <property type="gene ID" value="ENSSSCG00030066345.1"/>
</dbReference>
<feature type="transmembrane region" description="Helical" evidence="1">
    <location>
        <begin position="70"/>
        <end position="91"/>
    </location>
</feature>
<evidence type="ECO:0000313" key="2">
    <source>
        <dbReference type="Ensembl" id="ENSSSCP00030042645.1"/>
    </source>
</evidence>
<dbReference type="SUPFAM" id="SSF49764">
    <property type="entry name" value="HSP20-like chaperones"/>
    <property type="match status" value="1"/>
</dbReference>